<comment type="similarity">
    <text evidence="1">Belongs to the UPF0065 (bug) family.</text>
</comment>
<sequence length="352" mass="37740">MKKFLSLLLLAVVALFAVACSGEGGSEESTESESADSGEGSGGEESAESWEPSEPIEIVAPAGAGGGYDTTARMAMQTFSEEGIIEEDMGVTNKVGGGGAVGWSYIADQAGSNHHLFVTSPPFLLVPLNGQSEYNYEDFTPIANMIADYPAFAVAEDAEWNDLNELFEDMKEDPSSVTVVGTSSPGSMDHIAFAYVAKAAGVDITQIKYVSAQDGEGVTQILNGSADVFSTGIAETAEQARAGNMRVLGVTSEERLEGETLGQFPTVQEQGIDAELVNWRGFFGPPDMDQAAVDYYVEKFEELSNSEGFADVRAQFGWNEMYMAPEEYQEYLDAQNEEFQSILDELGLGQAE</sequence>
<dbReference type="PIRSF" id="PIRSF017082">
    <property type="entry name" value="YflP"/>
    <property type="match status" value="1"/>
</dbReference>
<accession>A0ABZ3CHW4</accession>
<dbReference type="InterPro" id="IPR042100">
    <property type="entry name" value="Bug_dom1"/>
</dbReference>
<proteinExistence type="inferred from homology"/>
<protein>
    <submittedName>
        <fullName evidence="4">Tripartite tricarboxylate transporter substrate binding protein</fullName>
    </submittedName>
</protein>
<dbReference type="CDD" id="cd07012">
    <property type="entry name" value="PBP2_Bug_TTT"/>
    <property type="match status" value="1"/>
</dbReference>
<reference evidence="5" key="1">
    <citation type="submission" date="2023-10" db="EMBL/GenBank/DDBJ databases">
        <title>Genome analysis and identification of Salinococcus sp. Bachu38 nov., a PGPR from the rhizosphere of Tamarix.</title>
        <authorList>
            <person name="Liang Z."/>
            <person name="Zhang X."/>
            <person name="Jia J."/>
            <person name="Chen X."/>
            <person name="Wang Y."/>
            <person name="Wang Q."/>
            <person name="Wang R."/>
        </authorList>
    </citation>
    <scope>NUCLEOTIDE SEQUENCE [LARGE SCALE GENOMIC DNA]</scope>
    <source>
        <strain evidence="5">Bachu38</strain>
    </source>
</reference>
<feature type="region of interest" description="Disordered" evidence="2">
    <location>
        <begin position="23"/>
        <end position="54"/>
    </location>
</feature>
<evidence type="ECO:0000256" key="1">
    <source>
        <dbReference type="ARBA" id="ARBA00006987"/>
    </source>
</evidence>
<evidence type="ECO:0000313" key="5">
    <source>
        <dbReference type="Proteomes" id="UP001455384"/>
    </source>
</evidence>
<dbReference type="SUPFAM" id="SSF53850">
    <property type="entry name" value="Periplasmic binding protein-like II"/>
    <property type="match status" value="1"/>
</dbReference>
<dbReference type="Gene3D" id="3.40.190.10">
    <property type="entry name" value="Periplasmic binding protein-like II"/>
    <property type="match status" value="1"/>
</dbReference>
<dbReference type="PANTHER" id="PTHR42928:SF3">
    <property type="entry name" value="UPF0065 PROTEIN YFLP"/>
    <property type="match status" value="1"/>
</dbReference>
<dbReference type="RefSeq" id="WP_342387919.1">
    <property type="nucleotide sequence ID" value="NZ_CP138333.2"/>
</dbReference>
<feature type="signal peptide" evidence="3">
    <location>
        <begin position="1"/>
        <end position="19"/>
    </location>
</feature>
<feature type="compositionally biased region" description="Acidic residues" evidence="2">
    <location>
        <begin position="25"/>
        <end position="36"/>
    </location>
</feature>
<gene>
    <name evidence="4" type="ORF">RQP18_11950</name>
</gene>
<dbReference type="PANTHER" id="PTHR42928">
    <property type="entry name" value="TRICARBOXYLATE-BINDING PROTEIN"/>
    <property type="match status" value="1"/>
</dbReference>
<keyword evidence="5" id="KW-1185">Reference proteome</keyword>
<dbReference type="Gene3D" id="3.40.190.150">
    <property type="entry name" value="Bordetella uptake gene, domain 1"/>
    <property type="match status" value="1"/>
</dbReference>
<dbReference type="InterPro" id="IPR005064">
    <property type="entry name" value="BUG"/>
</dbReference>
<feature type="chain" id="PRO_5045821043" evidence="3">
    <location>
        <begin position="20"/>
        <end position="352"/>
    </location>
</feature>
<dbReference type="Pfam" id="PF03401">
    <property type="entry name" value="TctC"/>
    <property type="match status" value="1"/>
</dbReference>
<evidence type="ECO:0000256" key="3">
    <source>
        <dbReference type="SAM" id="SignalP"/>
    </source>
</evidence>
<name>A0ABZ3CHW4_9STAP</name>
<keyword evidence="3" id="KW-0732">Signal</keyword>
<dbReference type="PROSITE" id="PS51257">
    <property type="entry name" value="PROKAR_LIPOPROTEIN"/>
    <property type="match status" value="1"/>
</dbReference>
<dbReference type="Proteomes" id="UP001455384">
    <property type="component" value="Chromosome"/>
</dbReference>
<evidence type="ECO:0000256" key="2">
    <source>
        <dbReference type="SAM" id="MobiDB-lite"/>
    </source>
</evidence>
<evidence type="ECO:0000313" key="4">
    <source>
        <dbReference type="EMBL" id="WZX29356.1"/>
    </source>
</evidence>
<dbReference type="EMBL" id="CP138333">
    <property type="protein sequence ID" value="WZX29356.1"/>
    <property type="molecule type" value="Genomic_DNA"/>
</dbReference>
<organism evidence="4 5">
    <name type="scientific">Salinicoccus bachuensis</name>
    <dbReference type="NCBI Taxonomy" id="3136731"/>
    <lineage>
        <taxon>Bacteria</taxon>
        <taxon>Bacillati</taxon>
        <taxon>Bacillota</taxon>
        <taxon>Bacilli</taxon>
        <taxon>Bacillales</taxon>
        <taxon>Staphylococcaceae</taxon>
        <taxon>Salinicoccus</taxon>
    </lineage>
</organism>